<reference evidence="3" key="1">
    <citation type="submission" date="2023-07" db="EMBL/GenBank/DDBJ databases">
        <title>draft genome sequence of fig (Ficus carica).</title>
        <authorList>
            <person name="Takahashi T."/>
            <person name="Nishimura K."/>
        </authorList>
    </citation>
    <scope>NUCLEOTIDE SEQUENCE</scope>
</reference>
<protein>
    <recommendedName>
        <fullName evidence="2">Disease resistance protein At4g27190-like leucine-rich repeats domain-containing protein</fullName>
    </recommendedName>
</protein>
<dbReference type="Proteomes" id="UP001187192">
    <property type="component" value="Unassembled WGS sequence"/>
</dbReference>
<dbReference type="InterPro" id="IPR032675">
    <property type="entry name" value="LRR_dom_sf"/>
</dbReference>
<evidence type="ECO:0000256" key="1">
    <source>
        <dbReference type="ARBA" id="ARBA00022821"/>
    </source>
</evidence>
<dbReference type="InterPro" id="IPR057135">
    <property type="entry name" value="At4g27190-like_LRR"/>
</dbReference>
<dbReference type="AlphaFoldDB" id="A0AA88E9F2"/>
<feature type="domain" description="Disease resistance protein At4g27190-like leucine-rich repeats" evidence="2">
    <location>
        <begin position="258"/>
        <end position="388"/>
    </location>
</feature>
<dbReference type="SUPFAM" id="SSF52047">
    <property type="entry name" value="RNI-like"/>
    <property type="match status" value="1"/>
</dbReference>
<dbReference type="InterPro" id="IPR050905">
    <property type="entry name" value="Plant_NBS-LRR"/>
</dbReference>
<sequence>MDVKDCDNLKYMSSFAVAKNFLIKLKKLQVERWIVLEEVLVITDLQGQDDRSLEKISLPQLKYLRLYDLPNLKRFCKNPDEFKMLESNSTSTKITVDKDEPEEVEFNAKESLFNELLEFSGLERLDLYGLNTVESVWQLQTTCYPVNLTSLHVGNCNSLKFLFSLAMAERLVKLKNLRVYDCKLMEDIVVTKKLGEEGRSGIKILFPQLEYLTLSKLSSLRKFCHGKVILPKLESLRTDWSEAITEMLATSQPSSMLYLCHRQLKELELDFRNQDKPFALSICKLLHRCHNLEKLQLNGLLVNVICKDRQNEVGAAAQEYDGRLITCLRELRLDNVPKLRHLFGEFVSIWQNLTILEVSFCHRLTYLLASSTATSLVQLKEMRVTDCNRMTEIITDYREGEITEGEHDREFVFLQLEILVLHYLPNLGSFFSGNNVMRFPKLKKLFVSQCPEMRTFSHGIIISSSMLNTIIPEIDSERIQYWSTNYLMNHAKAVREHWDGDVNTTLRQLWEDDSNLALQQLLSEADVHASGEGTSSQATRL</sequence>
<feature type="domain" description="Disease resistance protein At4g27190-like leucine-rich repeats" evidence="2">
    <location>
        <begin position="107"/>
        <end position="183"/>
    </location>
</feature>
<dbReference type="Gene3D" id="3.80.10.10">
    <property type="entry name" value="Ribonuclease Inhibitor"/>
    <property type="match status" value="2"/>
</dbReference>
<proteinExistence type="predicted"/>
<keyword evidence="4" id="KW-1185">Reference proteome</keyword>
<dbReference type="EMBL" id="BTGU01000571">
    <property type="protein sequence ID" value="GMN68206.1"/>
    <property type="molecule type" value="Genomic_DNA"/>
</dbReference>
<dbReference type="PANTHER" id="PTHR33463:SF204">
    <property type="entry name" value="NB-ARC DOMAIN-CONTAINING PROTEIN"/>
    <property type="match status" value="1"/>
</dbReference>
<evidence type="ECO:0000313" key="4">
    <source>
        <dbReference type="Proteomes" id="UP001187192"/>
    </source>
</evidence>
<keyword evidence="1" id="KW-0611">Plant defense</keyword>
<comment type="caution">
    <text evidence="3">The sequence shown here is derived from an EMBL/GenBank/DDBJ whole genome shotgun (WGS) entry which is preliminary data.</text>
</comment>
<dbReference type="PANTHER" id="PTHR33463">
    <property type="entry name" value="NB-ARC DOMAIN-CONTAINING PROTEIN-RELATED"/>
    <property type="match status" value="1"/>
</dbReference>
<gene>
    <name evidence="3" type="ORF">TIFTF001_037264</name>
</gene>
<evidence type="ECO:0000259" key="2">
    <source>
        <dbReference type="Pfam" id="PF23247"/>
    </source>
</evidence>
<name>A0AA88E9F2_FICCA</name>
<organism evidence="3 4">
    <name type="scientific">Ficus carica</name>
    <name type="common">Common fig</name>
    <dbReference type="NCBI Taxonomy" id="3494"/>
    <lineage>
        <taxon>Eukaryota</taxon>
        <taxon>Viridiplantae</taxon>
        <taxon>Streptophyta</taxon>
        <taxon>Embryophyta</taxon>
        <taxon>Tracheophyta</taxon>
        <taxon>Spermatophyta</taxon>
        <taxon>Magnoliopsida</taxon>
        <taxon>eudicotyledons</taxon>
        <taxon>Gunneridae</taxon>
        <taxon>Pentapetalae</taxon>
        <taxon>rosids</taxon>
        <taxon>fabids</taxon>
        <taxon>Rosales</taxon>
        <taxon>Moraceae</taxon>
        <taxon>Ficeae</taxon>
        <taxon>Ficus</taxon>
    </lineage>
</organism>
<dbReference type="Pfam" id="PF23247">
    <property type="entry name" value="LRR_RPS2"/>
    <property type="match status" value="3"/>
</dbReference>
<feature type="domain" description="Disease resistance protein At4g27190-like leucine-rich repeats" evidence="2">
    <location>
        <begin position="2"/>
        <end position="78"/>
    </location>
</feature>
<accession>A0AA88E9F2</accession>
<evidence type="ECO:0000313" key="3">
    <source>
        <dbReference type="EMBL" id="GMN68206.1"/>
    </source>
</evidence>